<dbReference type="STRING" id="1642818.AWE51_02370"/>
<protein>
    <recommendedName>
        <fullName evidence="3">Lipoprotein</fullName>
    </recommendedName>
</protein>
<dbReference type="OrthoDB" id="9812065at2"/>
<dbReference type="RefSeq" id="WP_066309797.1">
    <property type="nucleotide sequence ID" value="NZ_LQRT01000002.1"/>
</dbReference>
<evidence type="ECO:0000313" key="1">
    <source>
        <dbReference type="EMBL" id="KZS42305.1"/>
    </source>
</evidence>
<comment type="caution">
    <text evidence="1">The sequence shown here is derived from an EMBL/GenBank/DDBJ whole genome shotgun (WGS) entry which is preliminary data.</text>
</comment>
<accession>A0A163CDQ4</accession>
<dbReference type="PROSITE" id="PS51257">
    <property type="entry name" value="PROKAR_LIPOPROTEIN"/>
    <property type="match status" value="1"/>
</dbReference>
<gene>
    <name evidence="1" type="ORF">AWE51_02370</name>
</gene>
<name>A0A163CDQ4_9FLAO</name>
<keyword evidence="2" id="KW-1185">Reference proteome</keyword>
<organism evidence="1 2">
    <name type="scientific">Aquimarina aggregata</name>
    <dbReference type="NCBI Taxonomy" id="1642818"/>
    <lineage>
        <taxon>Bacteria</taxon>
        <taxon>Pseudomonadati</taxon>
        <taxon>Bacteroidota</taxon>
        <taxon>Flavobacteriia</taxon>
        <taxon>Flavobacteriales</taxon>
        <taxon>Flavobacteriaceae</taxon>
        <taxon>Aquimarina</taxon>
    </lineage>
</organism>
<sequence>MRSTFLIISFLTIVIGCKNSEANKEEFLKKTPIREEGLSSENDSIETQINLKKEKNNVLSTDINCLDESTENERVENFIRNLISNIENSNVKELSTKIKFPIDIFSHGEISNESVFIDKFSDSEAFEKFFGLEVFNENGELKDVSTFDNIQIFYTEMENVSSCYYVQFGLGTEIYNIQEINGVIKIVKFIGVG</sequence>
<evidence type="ECO:0000313" key="2">
    <source>
        <dbReference type="Proteomes" id="UP000076715"/>
    </source>
</evidence>
<dbReference type="EMBL" id="LQRT01000002">
    <property type="protein sequence ID" value="KZS42305.1"/>
    <property type="molecule type" value="Genomic_DNA"/>
</dbReference>
<dbReference type="AlphaFoldDB" id="A0A163CDQ4"/>
<reference evidence="1 2" key="1">
    <citation type="submission" date="2016-01" db="EMBL/GenBank/DDBJ databases">
        <title>The draft genome sequence of Aquimarina sp. RZW4-3-2.</title>
        <authorList>
            <person name="Wang Y."/>
        </authorList>
    </citation>
    <scope>NUCLEOTIDE SEQUENCE [LARGE SCALE GENOMIC DNA]</scope>
    <source>
        <strain evidence="1 2">RZW4-3-2</strain>
    </source>
</reference>
<dbReference type="Proteomes" id="UP000076715">
    <property type="component" value="Unassembled WGS sequence"/>
</dbReference>
<proteinExistence type="predicted"/>
<evidence type="ECO:0008006" key="3">
    <source>
        <dbReference type="Google" id="ProtNLM"/>
    </source>
</evidence>